<reference evidence="1" key="1">
    <citation type="submission" date="2022-04" db="EMBL/GenBank/DDBJ databases">
        <title>Genome of the entomopathogenic fungus Entomophthora muscae.</title>
        <authorList>
            <person name="Elya C."/>
            <person name="Lovett B.R."/>
            <person name="Lee E."/>
            <person name="Macias A.M."/>
            <person name="Hajek A.E."/>
            <person name="De Bivort B.L."/>
            <person name="Kasson M.T."/>
            <person name="De Fine Licht H.H."/>
            <person name="Stajich J.E."/>
        </authorList>
    </citation>
    <scope>NUCLEOTIDE SEQUENCE</scope>
    <source>
        <strain evidence="1">Berkeley</strain>
    </source>
</reference>
<organism evidence="1 2">
    <name type="scientific">Entomophthora muscae</name>
    <dbReference type="NCBI Taxonomy" id="34485"/>
    <lineage>
        <taxon>Eukaryota</taxon>
        <taxon>Fungi</taxon>
        <taxon>Fungi incertae sedis</taxon>
        <taxon>Zoopagomycota</taxon>
        <taxon>Entomophthoromycotina</taxon>
        <taxon>Entomophthoromycetes</taxon>
        <taxon>Entomophthorales</taxon>
        <taxon>Entomophthoraceae</taxon>
        <taxon>Entomophthora</taxon>
    </lineage>
</organism>
<proteinExistence type="predicted"/>
<dbReference type="Proteomes" id="UP001165960">
    <property type="component" value="Unassembled WGS sequence"/>
</dbReference>
<name>A0ACC2TB12_9FUNG</name>
<sequence>MCSCGSFSNHSHTHPIRKQSENCPFSRAFLHASPLEFTGTQIGAHFQTSQPVLPLDVLQKKQLNFDNPAIAAEDLIYNMVLVNTVPNTSLSSQKSLRGLPQEVEPRAHLKPSSARPVNWVLLMWLSARHQPIQPMTGLAPQLML</sequence>
<evidence type="ECO:0000313" key="2">
    <source>
        <dbReference type="Proteomes" id="UP001165960"/>
    </source>
</evidence>
<gene>
    <name evidence="1" type="ORF">DSO57_1034665</name>
</gene>
<protein>
    <submittedName>
        <fullName evidence="1">Uncharacterized protein</fullName>
    </submittedName>
</protein>
<comment type="caution">
    <text evidence="1">The sequence shown here is derived from an EMBL/GenBank/DDBJ whole genome shotgun (WGS) entry which is preliminary data.</text>
</comment>
<dbReference type="EMBL" id="QTSX02003132">
    <property type="protein sequence ID" value="KAJ9071666.1"/>
    <property type="molecule type" value="Genomic_DNA"/>
</dbReference>
<evidence type="ECO:0000313" key="1">
    <source>
        <dbReference type="EMBL" id="KAJ9071666.1"/>
    </source>
</evidence>
<accession>A0ACC2TB12</accession>
<keyword evidence="2" id="KW-1185">Reference proteome</keyword>